<dbReference type="Proteomes" id="UP000236642">
    <property type="component" value="Unassembled WGS sequence"/>
</dbReference>
<dbReference type="InterPro" id="IPR043147">
    <property type="entry name" value="Penicillin_amidase_A-knob"/>
</dbReference>
<dbReference type="GO" id="GO:0016811">
    <property type="term" value="F:hydrolase activity, acting on carbon-nitrogen (but not peptide) bonds, in linear amides"/>
    <property type="evidence" value="ECO:0007669"/>
    <property type="project" value="InterPro"/>
</dbReference>
<gene>
    <name evidence="3" type="ORF">HRbin22_00504</name>
</gene>
<keyword evidence="2" id="KW-0812">Transmembrane</keyword>
<dbReference type="Gene3D" id="1.10.439.10">
    <property type="entry name" value="Penicillin Amidohydrolase, domain 1"/>
    <property type="match status" value="1"/>
</dbReference>
<name>A0A2H5Y493_9CHLR</name>
<evidence type="ECO:0000313" key="4">
    <source>
        <dbReference type="Proteomes" id="UP000236642"/>
    </source>
</evidence>
<evidence type="ECO:0000256" key="1">
    <source>
        <dbReference type="ARBA" id="ARBA00006586"/>
    </source>
</evidence>
<organism evidence="3 4">
    <name type="scientific">Candidatus Thermoflexus japonica</name>
    <dbReference type="NCBI Taxonomy" id="2035417"/>
    <lineage>
        <taxon>Bacteria</taxon>
        <taxon>Bacillati</taxon>
        <taxon>Chloroflexota</taxon>
        <taxon>Thermoflexia</taxon>
        <taxon>Thermoflexales</taxon>
        <taxon>Thermoflexaceae</taxon>
        <taxon>Thermoflexus</taxon>
    </lineage>
</organism>
<sequence>MDGMTRRRPPLSRAAGLAGFALMAVGILAGLLCLLPVMSPPSLLILQGSEGEILLRRVGPAQWRLEARSARDRAFAEGVLDGLDAAPLLILRRAAAYGQLEALIGPEAGEADRWARERIAPAVARAWEALDEETRAQLEAYAAGVNTAWRMGIPGARRLPRPDPLARPWDARDSLAVAAGLALAHPGWMEAEIRILLQPLSPSLRSALEDPRWSSVPRPPDVPMREAAWRAWAAAGAAPELGLFRGCREGPGFRLHAMAAPVLPLPWRAEWVEEALRLRWPGIPGALARIPPSGGWWLQPAPGVGDPLDHLEELVRGILTEGASSAFWSWAAAPGDWPSCWAARATHREALQMLPPQDWLQRRVHGMLRRWEEDLAAKSPSALVYVVWREEVLRAALEDELGEEGLRRLLTRRPAEAVLTALLTEGGAGWGHWDAPERETQESILREAYRRALIWIGRRYGDLHTIWEWGKAHAAVLSIPGWPFHAEIPVGGDEQSLWPTPIDPARPYRTAFWPALTVRSGSRVEIETAPGPWWWPWP</sequence>
<dbReference type="Pfam" id="PF01804">
    <property type="entry name" value="Penicil_amidase"/>
    <property type="match status" value="2"/>
</dbReference>
<keyword evidence="2" id="KW-0472">Membrane</keyword>
<keyword evidence="2" id="KW-1133">Transmembrane helix</keyword>
<dbReference type="InterPro" id="IPR023343">
    <property type="entry name" value="Penicillin_amidase_dom1"/>
</dbReference>
<dbReference type="EMBL" id="BEHY01000006">
    <property type="protein sequence ID" value="GBD08271.1"/>
    <property type="molecule type" value="Genomic_DNA"/>
</dbReference>
<comment type="similarity">
    <text evidence="1">Belongs to the peptidase S45 family.</text>
</comment>
<reference evidence="4" key="1">
    <citation type="submission" date="2017-09" db="EMBL/GenBank/DDBJ databases">
        <title>Metaegenomics of thermophilic ammonia-oxidizing enrichment culture.</title>
        <authorList>
            <person name="Kato S."/>
            <person name="Suzuki K."/>
        </authorList>
    </citation>
    <scope>NUCLEOTIDE SEQUENCE [LARGE SCALE GENOMIC DNA]</scope>
</reference>
<dbReference type="Gene3D" id="1.10.1400.10">
    <property type="match status" value="1"/>
</dbReference>
<dbReference type="PANTHER" id="PTHR34218:SF4">
    <property type="entry name" value="ACYL-HOMOSERINE LACTONE ACYLASE QUIP"/>
    <property type="match status" value="1"/>
</dbReference>
<evidence type="ECO:0000256" key="2">
    <source>
        <dbReference type="SAM" id="Phobius"/>
    </source>
</evidence>
<feature type="transmembrane region" description="Helical" evidence="2">
    <location>
        <begin position="14"/>
        <end position="38"/>
    </location>
</feature>
<proteinExistence type="inferred from homology"/>
<dbReference type="SUPFAM" id="SSF56235">
    <property type="entry name" value="N-terminal nucleophile aminohydrolases (Ntn hydrolases)"/>
    <property type="match status" value="2"/>
</dbReference>
<dbReference type="PANTHER" id="PTHR34218">
    <property type="entry name" value="PEPTIDASE S45 PENICILLIN AMIDASE"/>
    <property type="match status" value="1"/>
</dbReference>
<protein>
    <submittedName>
        <fullName evidence="3">Uncharacterized protein</fullName>
    </submittedName>
</protein>
<dbReference type="InterPro" id="IPR002692">
    <property type="entry name" value="S45"/>
</dbReference>
<dbReference type="AlphaFoldDB" id="A0A2H5Y493"/>
<accession>A0A2H5Y493</accession>
<dbReference type="InterPro" id="IPR029055">
    <property type="entry name" value="Ntn_hydrolases_N"/>
</dbReference>
<dbReference type="GO" id="GO:0017000">
    <property type="term" value="P:antibiotic biosynthetic process"/>
    <property type="evidence" value="ECO:0007669"/>
    <property type="project" value="InterPro"/>
</dbReference>
<comment type="caution">
    <text evidence="3">The sequence shown here is derived from an EMBL/GenBank/DDBJ whole genome shotgun (WGS) entry which is preliminary data.</text>
</comment>
<evidence type="ECO:0000313" key="3">
    <source>
        <dbReference type="EMBL" id="GBD08271.1"/>
    </source>
</evidence>